<feature type="domain" description="4-fold beta flower" evidence="1">
    <location>
        <begin position="5"/>
        <end position="117"/>
    </location>
</feature>
<evidence type="ECO:0000313" key="3">
    <source>
        <dbReference type="Proteomes" id="UP000707356"/>
    </source>
</evidence>
<dbReference type="EMBL" id="JAHHHV010000059">
    <property type="protein sequence ID" value="MBW4465693.1"/>
    <property type="molecule type" value="Genomic_DNA"/>
</dbReference>
<reference evidence="2" key="1">
    <citation type="submission" date="2021-05" db="EMBL/GenBank/DDBJ databases">
        <authorList>
            <person name="Pietrasiak N."/>
            <person name="Ward R."/>
            <person name="Stajich J.E."/>
            <person name="Kurbessoian T."/>
        </authorList>
    </citation>
    <scope>NUCLEOTIDE SEQUENCE</scope>
    <source>
        <strain evidence="2">GSE-TBD4-15B</strain>
    </source>
</reference>
<sequence length="118" mass="12800">MSLDFYDQHGAPIAYSDDGEHIYTFGGRPVGYLSGGSIYGYSGKHLGQFENGLIRDKAGNVALFSQECSGGPIKPIKQIKPIKGIKQVRPIKGIKQIEPIKPISTLGWSVLSGEQFFG</sequence>
<dbReference type="Pfam" id="PF21784">
    <property type="entry name" value="Bflower"/>
    <property type="match status" value="1"/>
</dbReference>
<name>A0A951PAJ0_9CYAN</name>
<organism evidence="2 3">
    <name type="scientific">Pegethrix bostrychoides GSE-TBD4-15B</name>
    <dbReference type="NCBI Taxonomy" id="2839662"/>
    <lineage>
        <taxon>Bacteria</taxon>
        <taxon>Bacillati</taxon>
        <taxon>Cyanobacteriota</taxon>
        <taxon>Cyanophyceae</taxon>
        <taxon>Oculatellales</taxon>
        <taxon>Oculatellaceae</taxon>
        <taxon>Pegethrix</taxon>
    </lineage>
</organism>
<dbReference type="AlphaFoldDB" id="A0A951PAJ0"/>
<comment type="caution">
    <text evidence="2">The sequence shown here is derived from an EMBL/GenBank/DDBJ whole genome shotgun (WGS) entry which is preliminary data.</text>
</comment>
<reference evidence="2" key="2">
    <citation type="journal article" date="2022" name="Microbiol. Resour. Announc.">
        <title>Metagenome Sequencing to Explore Phylogenomics of Terrestrial Cyanobacteria.</title>
        <authorList>
            <person name="Ward R.D."/>
            <person name="Stajich J.E."/>
            <person name="Johansen J.R."/>
            <person name="Huntemann M."/>
            <person name="Clum A."/>
            <person name="Foster B."/>
            <person name="Foster B."/>
            <person name="Roux S."/>
            <person name="Palaniappan K."/>
            <person name="Varghese N."/>
            <person name="Mukherjee S."/>
            <person name="Reddy T.B.K."/>
            <person name="Daum C."/>
            <person name="Copeland A."/>
            <person name="Chen I.A."/>
            <person name="Ivanova N.N."/>
            <person name="Kyrpides N.C."/>
            <person name="Shapiro N."/>
            <person name="Eloe-Fadrosh E.A."/>
            <person name="Pietrasiak N."/>
        </authorList>
    </citation>
    <scope>NUCLEOTIDE SEQUENCE</scope>
    <source>
        <strain evidence="2">GSE-TBD4-15B</strain>
    </source>
</reference>
<evidence type="ECO:0000259" key="1">
    <source>
        <dbReference type="Pfam" id="PF21784"/>
    </source>
</evidence>
<proteinExistence type="predicted"/>
<protein>
    <recommendedName>
        <fullName evidence="1">4-fold beta flower domain-containing protein</fullName>
    </recommendedName>
</protein>
<dbReference type="Proteomes" id="UP000707356">
    <property type="component" value="Unassembled WGS sequence"/>
</dbReference>
<gene>
    <name evidence="2" type="ORF">KME07_09670</name>
</gene>
<dbReference type="InterPro" id="IPR048911">
    <property type="entry name" value="Bflower"/>
</dbReference>
<accession>A0A951PAJ0</accession>
<evidence type="ECO:0000313" key="2">
    <source>
        <dbReference type="EMBL" id="MBW4465693.1"/>
    </source>
</evidence>